<accession>B8MGZ2</accession>
<dbReference type="PhylomeDB" id="B8MGZ2"/>
<evidence type="ECO:0000313" key="1">
    <source>
        <dbReference type="EMBL" id="EED16373.1"/>
    </source>
</evidence>
<dbReference type="AlphaFoldDB" id="B8MGZ2"/>
<reference evidence="2" key="1">
    <citation type="journal article" date="2015" name="Genome Announc.">
        <title>Genome sequence of the AIDS-associated pathogen Penicillium marneffei (ATCC18224) and its near taxonomic relative Talaromyces stipitatus (ATCC10500).</title>
        <authorList>
            <person name="Nierman W.C."/>
            <person name="Fedorova-Abrams N.D."/>
            <person name="Andrianopoulos A."/>
        </authorList>
    </citation>
    <scope>NUCLEOTIDE SEQUENCE [LARGE SCALE GENOMIC DNA]</scope>
    <source>
        <strain evidence="2">ATCC 10500 / CBS 375.48 / QM 6759 / NRRL 1006</strain>
    </source>
</reference>
<dbReference type="EMBL" id="EQ962656">
    <property type="protein sequence ID" value="EED16373.1"/>
    <property type="molecule type" value="Genomic_DNA"/>
</dbReference>
<name>B8MGZ2_TALSN</name>
<evidence type="ECO:0008006" key="3">
    <source>
        <dbReference type="Google" id="ProtNLM"/>
    </source>
</evidence>
<sequence>MANLQIEFSESLFYKQNSFWVTKNPVFRTDQYSCVVTKLPDTTCEDHFPAELFEGINVRTNAAYIIPFKLGKFTNNAREQVRLWTTIYALFPELKDIIGQSSVNEP</sequence>
<dbReference type="eggNOG" id="ENOG502SCMH">
    <property type="taxonomic scope" value="Eukaryota"/>
</dbReference>
<protein>
    <recommendedName>
        <fullName evidence="3">HNH nuclease domain-containing protein</fullName>
    </recommendedName>
</protein>
<dbReference type="RefSeq" id="XP_002483607.1">
    <property type="nucleotide sequence ID" value="XM_002483562.1"/>
</dbReference>
<evidence type="ECO:0000313" key="2">
    <source>
        <dbReference type="Proteomes" id="UP000001745"/>
    </source>
</evidence>
<dbReference type="Proteomes" id="UP000001745">
    <property type="component" value="Unassembled WGS sequence"/>
</dbReference>
<dbReference type="GeneID" id="8107848"/>
<dbReference type="OrthoDB" id="2104739at2759"/>
<keyword evidence="2" id="KW-1185">Reference proteome</keyword>
<gene>
    <name evidence="1" type="ORF">TSTA_014650</name>
</gene>
<proteinExistence type="predicted"/>
<organism evidence="1 2">
    <name type="scientific">Talaromyces stipitatus (strain ATCC 10500 / CBS 375.48 / QM 6759 / NRRL 1006)</name>
    <name type="common">Penicillium stipitatum</name>
    <dbReference type="NCBI Taxonomy" id="441959"/>
    <lineage>
        <taxon>Eukaryota</taxon>
        <taxon>Fungi</taxon>
        <taxon>Dikarya</taxon>
        <taxon>Ascomycota</taxon>
        <taxon>Pezizomycotina</taxon>
        <taxon>Eurotiomycetes</taxon>
        <taxon>Eurotiomycetidae</taxon>
        <taxon>Eurotiales</taxon>
        <taxon>Trichocomaceae</taxon>
        <taxon>Talaromyces</taxon>
        <taxon>Talaromyces sect. Talaromyces</taxon>
    </lineage>
</organism>
<dbReference type="VEuPathDB" id="FungiDB:TSTA_014650"/>
<dbReference type="InParanoid" id="B8MGZ2"/>
<dbReference type="HOGENOM" id="CLU_2224956_0_0_1"/>